<sequence length="82" mass="9649">MFNHLKKKNRDMTYRALYITTKEIVSRQIDFAKRGRMATDLSSFDIGNIDQMIGRRRSARFKIQANTEGVMRTFGSEKQFKP</sequence>
<proteinExistence type="predicted"/>
<protein>
    <submittedName>
        <fullName evidence="1">Uncharacterized protein</fullName>
    </submittedName>
</protein>
<dbReference type="EMBL" id="BMAW01087699">
    <property type="protein sequence ID" value="GFS31097.1"/>
    <property type="molecule type" value="Genomic_DNA"/>
</dbReference>
<comment type="caution">
    <text evidence="1">The sequence shown here is derived from an EMBL/GenBank/DDBJ whole genome shotgun (WGS) entry which is preliminary data.</text>
</comment>
<evidence type="ECO:0000313" key="1">
    <source>
        <dbReference type="EMBL" id="GFS31097.1"/>
    </source>
</evidence>
<keyword evidence="2" id="KW-1185">Reference proteome</keyword>
<dbReference type="Proteomes" id="UP000887013">
    <property type="component" value="Unassembled WGS sequence"/>
</dbReference>
<reference evidence="1" key="1">
    <citation type="submission" date="2020-08" db="EMBL/GenBank/DDBJ databases">
        <title>Multicomponent nature underlies the extraordinary mechanical properties of spider dragline silk.</title>
        <authorList>
            <person name="Kono N."/>
            <person name="Nakamura H."/>
            <person name="Mori M."/>
            <person name="Yoshida Y."/>
            <person name="Ohtoshi R."/>
            <person name="Malay A.D."/>
            <person name="Moran D.A.P."/>
            <person name="Tomita M."/>
            <person name="Numata K."/>
            <person name="Arakawa K."/>
        </authorList>
    </citation>
    <scope>NUCLEOTIDE SEQUENCE</scope>
</reference>
<evidence type="ECO:0000313" key="2">
    <source>
        <dbReference type="Proteomes" id="UP000887013"/>
    </source>
</evidence>
<accession>A0A8X6JR46</accession>
<organism evidence="1 2">
    <name type="scientific">Nephila pilipes</name>
    <name type="common">Giant wood spider</name>
    <name type="synonym">Nephila maculata</name>
    <dbReference type="NCBI Taxonomy" id="299642"/>
    <lineage>
        <taxon>Eukaryota</taxon>
        <taxon>Metazoa</taxon>
        <taxon>Ecdysozoa</taxon>
        <taxon>Arthropoda</taxon>
        <taxon>Chelicerata</taxon>
        <taxon>Arachnida</taxon>
        <taxon>Araneae</taxon>
        <taxon>Araneomorphae</taxon>
        <taxon>Entelegynae</taxon>
        <taxon>Araneoidea</taxon>
        <taxon>Nephilidae</taxon>
        <taxon>Nephila</taxon>
    </lineage>
</organism>
<dbReference type="AlphaFoldDB" id="A0A8X6JR46"/>
<name>A0A8X6JR46_NEPPI</name>
<gene>
    <name evidence="1" type="ORF">NPIL_587681</name>
</gene>